<evidence type="ECO:0000313" key="17">
    <source>
        <dbReference type="EMBL" id="MBJ3761188.1"/>
    </source>
</evidence>
<evidence type="ECO:0000256" key="4">
    <source>
        <dbReference type="ARBA" id="ARBA00003889"/>
    </source>
</evidence>
<evidence type="ECO:0000256" key="7">
    <source>
        <dbReference type="ARBA" id="ARBA00007490"/>
    </source>
</evidence>
<dbReference type="EC" id="2.7.1.156" evidence="14"/>
<organism evidence="17 18">
    <name type="scientific">Palleronia pontilimi</name>
    <dbReference type="NCBI Taxonomy" id="1964209"/>
    <lineage>
        <taxon>Bacteria</taxon>
        <taxon>Pseudomonadati</taxon>
        <taxon>Pseudomonadota</taxon>
        <taxon>Alphaproteobacteria</taxon>
        <taxon>Rhodobacterales</taxon>
        <taxon>Roseobacteraceae</taxon>
        <taxon>Palleronia</taxon>
    </lineage>
</organism>
<dbReference type="AlphaFoldDB" id="A0A934IE45"/>
<reference evidence="17" key="1">
    <citation type="submission" date="2020-12" db="EMBL/GenBank/DDBJ databases">
        <title>Bacterial taxonomy.</title>
        <authorList>
            <person name="Pan X."/>
        </authorList>
    </citation>
    <scope>NUCLEOTIDE SEQUENCE</scope>
    <source>
        <strain evidence="17">KCTC 52957</strain>
    </source>
</reference>
<evidence type="ECO:0000256" key="8">
    <source>
        <dbReference type="ARBA" id="ARBA00022573"/>
    </source>
</evidence>
<dbReference type="NCBIfam" id="NF004469">
    <property type="entry name" value="PRK05800.1"/>
    <property type="match status" value="1"/>
</dbReference>
<evidence type="ECO:0000256" key="3">
    <source>
        <dbReference type="ARBA" id="ARBA00001522"/>
    </source>
</evidence>
<feature type="active site" description="GMP-histidine intermediate" evidence="15">
    <location>
        <position position="51"/>
    </location>
</feature>
<sequence length="174" mass="18328">MLPNLTFILGGAASGKSNYSESLAKRCDIPRIYLATAQAFDREMTQKIAAHRRSRAADGWVTIEEPLALADALGRAPGGALVLLDCLTLWLSNILLAERDIAAEIDALMPALVGRDAPLIVVSNEVGAGIVPETPLGRRFRTAQGGLNQAVAARAHLVVSVMAGLPLALKGQLP</sequence>
<keyword evidence="9 14" id="KW-0808">Transferase</keyword>
<dbReference type="InterPro" id="IPR027417">
    <property type="entry name" value="P-loop_NTPase"/>
</dbReference>
<evidence type="ECO:0000256" key="15">
    <source>
        <dbReference type="PIRSR" id="PIRSR006135-1"/>
    </source>
</evidence>
<dbReference type="Pfam" id="PF02283">
    <property type="entry name" value="CobU"/>
    <property type="match status" value="1"/>
</dbReference>
<keyword evidence="11 14" id="KW-0418">Kinase</keyword>
<comment type="pathway">
    <text evidence="6 14">Cofactor biosynthesis; adenosylcobalamin biosynthesis; adenosylcobalamin from cob(II)yrinate a,c-diamide: step 5/7.</text>
</comment>
<evidence type="ECO:0000256" key="6">
    <source>
        <dbReference type="ARBA" id="ARBA00005159"/>
    </source>
</evidence>
<evidence type="ECO:0000256" key="12">
    <source>
        <dbReference type="ARBA" id="ARBA00022840"/>
    </source>
</evidence>
<comment type="pathway">
    <text evidence="5 14">Cofactor biosynthesis; adenosylcobalamin biosynthesis; adenosylcobalamin from cob(II)yrinate a,c-diamide: step 6/7.</text>
</comment>
<dbReference type="PANTHER" id="PTHR34848">
    <property type="match status" value="1"/>
</dbReference>
<evidence type="ECO:0000256" key="1">
    <source>
        <dbReference type="ARBA" id="ARBA00000312"/>
    </source>
</evidence>
<keyword evidence="18" id="KW-1185">Reference proteome</keyword>
<evidence type="ECO:0000256" key="13">
    <source>
        <dbReference type="ARBA" id="ARBA00023134"/>
    </source>
</evidence>
<dbReference type="GO" id="GO:0005524">
    <property type="term" value="F:ATP binding"/>
    <property type="evidence" value="ECO:0007669"/>
    <property type="project" value="UniProtKB-UniRule"/>
</dbReference>
<keyword evidence="17" id="KW-0548">Nucleotidyltransferase</keyword>
<comment type="catalytic activity">
    <reaction evidence="1 14">
        <text>adenosylcob(III)inamide + ATP = adenosylcob(III)inamide phosphate + ADP + H(+)</text>
        <dbReference type="Rhea" id="RHEA:15769"/>
        <dbReference type="ChEBI" id="CHEBI:2480"/>
        <dbReference type="ChEBI" id="CHEBI:15378"/>
        <dbReference type="ChEBI" id="CHEBI:30616"/>
        <dbReference type="ChEBI" id="CHEBI:58502"/>
        <dbReference type="ChEBI" id="CHEBI:456216"/>
        <dbReference type="EC" id="2.7.1.156"/>
    </reaction>
</comment>
<gene>
    <name evidence="17" type="primary">cobU</name>
    <name evidence="17" type="ORF">ILP92_00290</name>
</gene>
<dbReference type="PIRSF" id="PIRSF006135">
    <property type="entry name" value="CobU"/>
    <property type="match status" value="1"/>
</dbReference>
<dbReference type="Gene3D" id="3.40.50.300">
    <property type="entry name" value="P-loop containing nucleotide triphosphate hydrolases"/>
    <property type="match status" value="1"/>
</dbReference>
<keyword evidence="13 14" id="KW-0342">GTP-binding</keyword>
<dbReference type="GO" id="GO:0043752">
    <property type="term" value="F:adenosylcobinamide kinase activity"/>
    <property type="evidence" value="ECO:0007669"/>
    <property type="project" value="UniProtKB-EC"/>
</dbReference>
<comment type="catalytic activity">
    <reaction evidence="2 14">
        <text>adenosylcob(III)inamide phosphate + GTP + H(+) = adenosylcob(III)inamide-GDP + diphosphate</text>
        <dbReference type="Rhea" id="RHEA:22712"/>
        <dbReference type="ChEBI" id="CHEBI:15378"/>
        <dbReference type="ChEBI" id="CHEBI:33019"/>
        <dbReference type="ChEBI" id="CHEBI:37565"/>
        <dbReference type="ChEBI" id="CHEBI:58502"/>
        <dbReference type="ChEBI" id="CHEBI:60487"/>
        <dbReference type="EC" id="2.7.7.62"/>
    </reaction>
</comment>
<keyword evidence="10 14" id="KW-0547">Nucleotide-binding</keyword>
<feature type="binding site" evidence="16">
    <location>
        <position position="85"/>
    </location>
    <ligand>
        <name>GTP</name>
        <dbReference type="ChEBI" id="CHEBI:37565"/>
    </ligand>
</feature>
<evidence type="ECO:0000256" key="16">
    <source>
        <dbReference type="PIRSR" id="PIRSR006135-2"/>
    </source>
</evidence>
<evidence type="ECO:0000256" key="2">
    <source>
        <dbReference type="ARBA" id="ARBA00000711"/>
    </source>
</evidence>
<evidence type="ECO:0000256" key="14">
    <source>
        <dbReference type="PIRNR" id="PIRNR006135"/>
    </source>
</evidence>
<comment type="function">
    <text evidence="4 14">Catalyzes ATP-dependent phosphorylation of adenosylcobinamide and addition of GMP to adenosylcobinamide phosphate.</text>
</comment>
<name>A0A934IE45_9RHOB</name>
<accession>A0A934IE45</accession>
<evidence type="ECO:0000256" key="10">
    <source>
        <dbReference type="ARBA" id="ARBA00022741"/>
    </source>
</evidence>
<evidence type="ECO:0000313" key="18">
    <source>
        <dbReference type="Proteomes" id="UP000642488"/>
    </source>
</evidence>
<dbReference type="CDD" id="cd00544">
    <property type="entry name" value="CobU"/>
    <property type="match status" value="1"/>
</dbReference>
<proteinExistence type="inferred from homology"/>
<evidence type="ECO:0000256" key="11">
    <source>
        <dbReference type="ARBA" id="ARBA00022777"/>
    </source>
</evidence>
<dbReference type="GO" id="GO:0009236">
    <property type="term" value="P:cobalamin biosynthetic process"/>
    <property type="evidence" value="ECO:0007669"/>
    <property type="project" value="UniProtKB-UniRule"/>
</dbReference>
<dbReference type="GO" id="GO:0008820">
    <property type="term" value="F:cobinamide phosphate guanylyltransferase activity"/>
    <property type="evidence" value="ECO:0007669"/>
    <property type="project" value="UniProtKB-UniRule"/>
</dbReference>
<dbReference type="PANTHER" id="PTHR34848:SF1">
    <property type="entry name" value="BIFUNCTIONAL ADENOSYLCOBALAMIN BIOSYNTHESIS PROTEIN COBU"/>
    <property type="match status" value="1"/>
</dbReference>
<feature type="binding site" evidence="16">
    <location>
        <begin position="10"/>
        <end position="17"/>
    </location>
    <ligand>
        <name>GTP</name>
        <dbReference type="ChEBI" id="CHEBI:37565"/>
    </ligand>
</feature>
<dbReference type="Proteomes" id="UP000642488">
    <property type="component" value="Unassembled WGS sequence"/>
</dbReference>
<evidence type="ECO:0000256" key="9">
    <source>
        <dbReference type="ARBA" id="ARBA00022679"/>
    </source>
</evidence>
<evidence type="ECO:0000256" key="5">
    <source>
        <dbReference type="ARBA" id="ARBA00004692"/>
    </source>
</evidence>
<dbReference type="EC" id="2.7.7.62" evidence="14"/>
<keyword evidence="12 14" id="KW-0067">ATP-binding</keyword>
<protein>
    <recommendedName>
        <fullName evidence="14">Bifunctional adenosylcobalamin biosynthesis protein</fullName>
        <ecNumber evidence="14">2.7.1.156</ecNumber>
        <ecNumber evidence="14">2.7.7.62</ecNumber>
    </recommendedName>
</protein>
<feature type="binding site" evidence="16">
    <location>
        <position position="64"/>
    </location>
    <ligand>
        <name>GTP</name>
        <dbReference type="ChEBI" id="CHEBI:37565"/>
    </ligand>
</feature>
<comment type="similarity">
    <text evidence="7 14">Belongs to the CobU/CobP family.</text>
</comment>
<feature type="binding site" evidence="16">
    <location>
        <begin position="35"/>
        <end position="37"/>
    </location>
    <ligand>
        <name>GTP</name>
        <dbReference type="ChEBI" id="CHEBI:37565"/>
    </ligand>
</feature>
<dbReference type="InterPro" id="IPR003203">
    <property type="entry name" value="CobU/CobP"/>
</dbReference>
<comment type="catalytic activity">
    <reaction evidence="3">
        <text>adenosylcob(III)inamide + GTP = adenosylcob(III)inamide phosphate + GDP + H(+)</text>
        <dbReference type="Rhea" id="RHEA:15765"/>
        <dbReference type="ChEBI" id="CHEBI:2480"/>
        <dbReference type="ChEBI" id="CHEBI:15378"/>
        <dbReference type="ChEBI" id="CHEBI:37565"/>
        <dbReference type="ChEBI" id="CHEBI:58189"/>
        <dbReference type="ChEBI" id="CHEBI:58502"/>
        <dbReference type="EC" id="2.7.1.156"/>
    </reaction>
</comment>
<dbReference type="GO" id="GO:0005525">
    <property type="term" value="F:GTP binding"/>
    <property type="evidence" value="ECO:0007669"/>
    <property type="project" value="UniProtKB-UniRule"/>
</dbReference>
<keyword evidence="8 14" id="KW-0169">Cobalamin biosynthesis</keyword>
<dbReference type="SUPFAM" id="SSF52540">
    <property type="entry name" value="P-loop containing nucleoside triphosphate hydrolases"/>
    <property type="match status" value="1"/>
</dbReference>
<dbReference type="EMBL" id="JAEKPD010000001">
    <property type="protein sequence ID" value="MBJ3761188.1"/>
    <property type="molecule type" value="Genomic_DNA"/>
</dbReference>
<feature type="binding site" evidence="16">
    <location>
        <begin position="52"/>
        <end position="55"/>
    </location>
    <ligand>
        <name>GTP</name>
        <dbReference type="ChEBI" id="CHEBI:37565"/>
    </ligand>
</feature>
<comment type="caution">
    <text evidence="17">The sequence shown here is derived from an EMBL/GenBank/DDBJ whole genome shotgun (WGS) entry which is preliminary data.</text>
</comment>